<keyword evidence="3" id="KW-1185">Reference proteome</keyword>
<organism evidence="2 3">
    <name type="scientific">Eremothecium sinecaudum</name>
    <dbReference type="NCBI Taxonomy" id="45286"/>
    <lineage>
        <taxon>Eukaryota</taxon>
        <taxon>Fungi</taxon>
        <taxon>Dikarya</taxon>
        <taxon>Ascomycota</taxon>
        <taxon>Saccharomycotina</taxon>
        <taxon>Saccharomycetes</taxon>
        <taxon>Saccharomycetales</taxon>
        <taxon>Saccharomycetaceae</taxon>
        <taxon>Eremothecium</taxon>
    </lineage>
</organism>
<feature type="transmembrane region" description="Helical" evidence="1">
    <location>
        <begin position="87"/>
        <end position="109"/>
    </location>
</feature>
<protein>
    <submittedName>
        <fullName evidence="2">HGR025Cp</fullName>
    </submittedName>
</protein>
<sequence length="131" mass="15378">MIIKYHRSGLRLPFYDPVAYCDSSVMTKSNTAYKPYKKERGTMVYTPTNVEESNGGIIESVRNFIEQLYWMYYVHLPYYLMTDFDAFCLHTLFLVMFILSLFGLVKWLVSLYGILDQSWKGLMYVSSDQLG</sequence>
<dbReference type="EMBL" id="CP014247">
    <property type="protein sequence ID" value="AMD22364.1"/>
    <property type="molecule type" value="Genomic_DNA"/>
</dbReference>
<evidence type="ECO:0000313" key="2">
    <source>
        <dbReference type="EMBL" id="AMD22364.1"/>
    </source>
</evidence>
<accession>A0A0X8HVN2</accession>
<reference evidence="2 3" key="1">
    <citation type="submission" date="2016-01" db="EMBL/GenBank/DDBJ databases">
        <title>Genome sequence of the yeast Holleya sinecauda.</title>
        <authorList>
            <person name="Dietrich F.S."/>
        </authorList>
    </citation>
    <scope>NUCLEOTIDE SEQUENCE [LARGE SCALE GENOMIC DNA]</scope>
    <source>
        <strain evidence="2 3">ATCC 58844</strain>
    </source>
</reference>
<evidence type="ECO:0000256" key="1">
    <source>
        <dbReference type="SAM" id="Phobius"/>
    </source>
</evidence>
<keyword evidence="1" id="KW-0812">Transmembrane</keyword>
<proteinExistence type="predicted"/>
<evidence type="ECO:0000313" key="3">
    <source>
        <dbReference type="Proteomes" id="UP000243052"/>
    </source>
</evidence>
<dbReference type="Proteomes" id="UP000243052">
    <property type="component" value="Chromosome vii"/>
</dbReference>
<name>A0A0X8HVN2_9SACH</name>
<gene>
    <name evidence="2" type="ORF">AW171_hschr74398</name>
</gene>
<dbReference type="OrthoDB" id="4065448at2759"/>
<dbReference type="RefSeq" id="XP_017989360.1">
    <property type="nucleotide sequence ID" value="XM_018133871.1"/>
</dbReference>
<keyword evidence="1" id="KW-0472">Membrane</keyword>
<keyword evidence="1" id="KW-1133">Transmembrane helix</keyword>
<dbReference type="AlphaFoldDB" id="A0A0X8HVN2"/>
<dbReference type="GeneID" id="28725713"/>
<dbReference type="STRING" id="45286.A0A0X8HVN2"/>